<dbReference type="RefSeq" id="WP_209471518.1">
    <property type="nucleotide sequence ID" value="NZ_BMWJ01000011.1"/>
</dbReference>
<protein>
    <submittedName>
        <fullName evidence="1">Uncharacterized protein</fullName>
    </submittedName>
</protein>
<name>A0ABS4VI38_9ACTN</name>
<evidence type="ECO:0000313" key="2">
    <source>
        <dbReference type="Proteomes" id="UP001519311"/>
    </source>
</evidence>
<reference evidence="1 2" key="1">
    <citation type="submission" date="2021-03" db="EMBL/GenBank/DDBJ databases">
        <title>Sequencing the genomes of 1000 actinobacteria strains.</title>
        <authorList>
            <person name="Klenk H.-P."/>
        </authorList>
    </citation>
    <scope>NUCLEOTIDE SEQUENCE [LARGE SCALE GENOMIC DNA]</scope>
    <source>
        <strain evidence="1 2">DSM 40843</strain>
    </source>
</reference>
<dbReference type="Proteomes" id="UP001519311">
    <property type="component" value="Unassembled WGS sequence"/>
</dbReference>
<organism evidence="1 2">
    <name type="scientific">Streptomyces clavifer</name>
    <dbReference type="NCBI Taxonomy" id="68188"/>
    <lineage>
        <taxon>Bacteria</taxon>
        <taxon>Bacillati</taxon>
        <taxon>Actinomycetota</taxon>
        <taxon>Actinomycetes</taxon>
        <taxon>Kitasatosporales</taxon>
        <taxon>Streptomycetaceae</taxon>
        <taxon>Streptomyces</taxon>
    </lineage>
</organism>
<gene>
    <name evidence="1" type="ORF">JOF59_006083</name>
</gene>
<sequence>MQTSQAQILSPADLLAAYEMPLLSYVHDRLELIDYRRGRELARAAWTVALGTLQLVPDTGMEGDLPAWLARAARQVVREQTSPSFHAQLLTVAVREQASGWPPRHIAAAA</sequence>
<proteinExistence type="predicted"/>
<comment type="caution">
    <text evidence="1">The sequence shown here is derived from an EMBL/GenBank/DDBJ whole genome shotgun (WGS) entry which is preliminary data.</text>
</comment>
<accession>A0ABS4VI38</accession>
<dbReference type="EMBL" id="JAGINS010000002">
    <property type="protein sequence ID" value="MBP2363591.1"/>
    <property type="molecule type" value="Genomic_DNA"/>
</dbReference>
<evidence type="ECO:0000313" key="1">
    <source>
        <dbReference type="EMBL" id="MBP2363591.1"/>
    </source>
</evidence>
<keyword evidence="2" id="KW-1185">Reference proteome</keyword>